<evidence type="ECO:0000313" key="1">
    <source>
        <dbReference type="EMBL" id="KAG8637071.1"/>
    </source>
</evidence>
<organism evidence="1 2">
    <name type="scientific">Manihot esculenta</name>
    <name type="common">Cassava</name>
    <name type="synonym">Jatropha manihot</name>
    <dbReference type="NCBI Taxonomy" id="3983"/>
    <lineage>
        <taxon>Eukaryota</taxon>
        <taxon>Viridiplantae</taxon>
        <taxon>Streptophyta</taxon>
        <taxon>Embryophyta</taxon>
        <taxon>Tracheophyta</taxon>
        <taxon>Spermatophyta</taxon>
        <taxon>Magnoliopsida</taxon>
        <taxon>eudicotyledons</taxon>
        <taxon>Gunneridae</taxon>
        <taxon>Pentapetalae</taxon>
        <taxon>rosids</taxon>
        <taxon>fabids</taxon>
        <taxon>Malpighiales</taxon>
        <taxon>Euphorbiaceae</taxon>
        <taxon>Crotonoideae</taxon>
        <taxon>Manihoteae</taxon>
        <taxon>Manihot</taxon>
    </lineage>
</organism>
<dbReference type="EMBL" id="CM004401">
    <property type="protein sequence ID" value="KAG8637071.1"/>
    <property type="molecule type" value="Genomic_DNA"/>
</dbReference>
<accession>A0ACB7GAX5</accession>
<keyword evidence="2" id="KW-1185">Reference proteome</keyword>
<dbReference type="Proteomes" id="UP000091857">
    <property type="component" value="Chromosome 15"/>
</dbReference>
<sequence>MDQLQRPFPYMGQSTFNALGHIHMDPLMMFHHSPKLTLMDPPSPTHMRSARARQSLHHPAYGHLHGPPLRHSFTGPASAHGPPSTPLHYSRNWTAHFTIKDQASTWTCTSIPLHPFAQRTKLVGHAARSRSLHQMTACVDNI</sequence>
<comment type="caution">
    <text evidence="1">The sequence shown here is derived from an EMBL/GenBank/DDBJ whole genome shotgun (WGS) entry which is preliminary data.</text>
</comment>
<name>A0ACB7GAX5_MANES</name>
<reference evidence="2" key="1">
    <citation type="journal article" date="2016" name="Nat. Biotechnol.">
        <title>Sequencing wild and cultivated cassava and related species reveals extensive interspecific hybridization and genetic diversity.</title>
        <authorList>
            <person name="Bredeson J.V."/>
            <person name="Lyons J.B."/>
            <person name="Prochnik S.E."/>
            <person name="Wu G.A."/>
            <person name="Ha C.M."/>
            <person name="Edsinger-Gonzales E."/>
            <person name="Grimwood J."/>
            <person name="Schmutz J."/>
            <person name="Rabbi I.Y."/>
            <person name="Egesi C."/>
            <person name="Nauluvula P."/>
            <person name="Lebot V."/>
            <person name="Ndunguru J."/>
            <person name="Mkamilo G."/>
            <person name="Bart R.S."/>
            <person name="Setter T.L."/>
            <person name="Gleadow R.M."/>
            <person name="Kulakow P."/>
            <person name="Ferguson M.E."/>
            <person name="Rounsley S."/>
            <person name="Rokhsar D.S."/>
        </authorList>
    </citation>
    <scope>NUCLEOTIDE SEQUENCE [LARGE SCALE GENOMIC DNA]</scope>
    <source>
        <strain evidence="2">cv. AM560-2</strain>
    </source>
</reference>
<proteinExistence type="predicted"/>
<evidence type="ECO:0000313" key="2">
    <source>
        <dbReference type="Proteomes" id="UP000091857"/>
    </source>
</evidence>
<protein>
    <submittedName>
        <fullName evidence="1">Uncharacterized protein</fullName>
    </submittedName>
</protein>
<gene>
    <name evidence="1" type="ORF">MANES_15G078325v8</name>
</gene>